<gene>
    <name evidence="3" type="ORF">P5G52_02220</name>
</gene>
<feature type="region of interest" description="Disordered" evidence="1">
    <location>
        <begin position="151"/>
        <end position="177"/>
    </location>
</feature>
<evidence type="ECO:0000256" key="1">
    <source>
        <dbReference type="SAM" id="MobiDB-lite"/>
    </source>
</evidence>
<keyword evidence="2" id="KW-0472">Membrane</keyword>
<comment type="caution">
    <text evidence="3">The sequence shown here is derived from an EMBL/GenBank/DDBJ whole genome shotgun (WGS) entry which is preliminary data.</text>
</comment>
<reference evidence="3" key="1">
    <citation type="submission" date="2023-06" db="EMBL/GenBank/DDBJ databases">
        <title>MT1 and MT2 Draft Genomes of Novel Species.</title>
        <authorList>
            <person name="Venkateswaran K."/>
        </authorList>
    </citation>
    <scope>NUCLEOTIDE SEQUENCE</scope>
    <source>
        <strain evidence="3">IIF3SC-B10</strain>
    </source>
</reference>
<evidence type="ECO:0000313" key="4">
    <source>
        <dbReference type="Proteomes" id="UP001174209"/>
    </source>
</evidence>
<evidence type="ECO:0000313" key="3">
    <source>
        <dbReference type="EMBL" id="MDN4609675.1"/>
    </source>
</evidence>
<dbReference type="EMBL" id="JAROCG010000001">
    <property type="protein sequence ID" value="MDN4609675.1"/>
    <property type="molecule type" value="Genomic_DNA"/>
</dbReference>
<sequence>MDAAALAGSLAACAVMAGAAALTGWRIDAVSRRNGGADDYFWTAFGGILVVLGAGVVAGALGGPGAVMAVGVGIASPLAAATWARGRHERRARAARESARATAWEHLCRRHDAVVRRWAEYDVDPAKAIRYPGMHDPTHPAARSVIHALRAAGAKRDAGPGSTADPQADPREMRGYADAVGSLERALALAEQDIGAHPLGRHRTVPSRL</sequence>
<evidence type="ECO:0000256" key="2">
    <source>
        <dbReference type="SAM" id="Phobius"/>
    </source>
</evidence>
<keyword evidence="4" id="KW-1185">Reference proteome</keyword>
<proteinExistence type="predicted"/>
<protein>
    <submittedName>
        <fullName evidence="3">Uncharacterized protein</fullName>
    </submittedName>
</protein>
<feature type="transmembrane region" description="Helical" evidence="2">
    <location>
        <begin position="66"/>
        <end position="84"/>
    </location>
</feature>
<name>A0ABT8JWX6_9MICC</name>
<keyword evidence="2" id="KW-1133">Transmembrane helix</keyword>
<dbReference type="RefSeq" id="WP_301224353.1">
    <property type="nucleotide sequence ID" value="NZ_JAROCG010000001.1"/>
</dbReference>
<feature type="transmembrane region" description="Helical" evidence="2">
    <location>
        <begin position="39"/>
        <end position="60"/>
    </location>
</feature>
<keyword evidence="2" id="KW-0812">Transmembrane</keyword>
<accession>A0ABT8JWX6</accession>
<dbReference type="Proteomes" id="UP001174209">
    <property type="component" value="Unassembled WGS sequence"/>
</dbReference>
<feature type="transmembrane region" description="Helical" evidence="2">
    <location>
        <begin position="6"/>
        <end position="27"/>
    </location>
</feature>
<organism evidence="3 4">
    <name type="scientific">Arthrobacter burdickii</name>
    <dbReference type="NCBI Taxonomy" id="3035920"/>
    <lineage>
        <taxon>Bacteria</taxon>
        <taxon>Bacillati</taxon>
        <taxon>Actinomycetota</taxon>
        <taxon>Actinomycetes</taxon>
        <taxon>Micrococcales</taxon>
        <taxon>Micrococcaceae</taxon>
        <taxon>Arthrobacter</taxon>
    </lineage>
</organism>